<name>A0ABW9RLI4_9BACT</name>
<reference evidence="2 3" key="1">
    <citation type="submission" date="2019-02" db="EMBL/GenBank/DDBJ databases">
        <authorList>
            <person name="Goldberg S.R."/>
            <person name="Haltli B.A."/>
            <person name="Correa H."/>
            <person name="Russell K.G."/>
        </authorList>
    </citation>
    <scope>NUCLEOTIDE SEQUENCE [LARGE SCALE GENOMIC DNA]</scope>
    <source>
        <strain evidence="2 3">JCM 16186</strain>
    </source>
</reference>
<evidence type="ECO:0000256" key="1">
    <source>
        <dbReference type="SAM" id="Phobius"/>
    </source>
</evidence>
<keyword evidence="1" id="KW-0812">Transmembrane</keyword>
<dbReference type="EMBL" id="SMLW01000427">
    <property type="protein sequence ID" value="MTI24551.1"/>
    <property type="molecule type" value="Genomic_DNA"/>
</dbReference>
<keyword evidence="3" id="KW-1185">Reference proteome</keyword>
<evidence type="ECO:0000313" key="3">
    <source>
        <dbReference type="Proteomes" id="UP000798808"/>
    </source>
</evidence>
<protein>
    <submittedName>
        <fullName evidence="2">Uncharacterized protein</fullName>
    </submittedName>
</protein>
<sequence>MLSEEEKNKIRAEEMYRVEVRQQLEEDKSGKKKGGKLLSFLNSNFGSFLLSTVIVGSISVLYSNHQEKMKKIEAEKLQAHANLLIQDKLQTELSHRLNTISTITDTLPDYQSKDIYLAYHGSSIANDPLIKAQFFNFKSHYIEYSNWSAIRLVSELQKYNDSPHLKKLKLLLNDINASIVDYGQEWFYVTATEVLPKRIKIRKMELSDGRKLHVYNIGNGDHIMSKEEYPFKKVWHMAESKALFELQNVIKELNF</sequence>
<dbReference type="Proteomes" id="UP000798808">
    <property type="component" value="Unassembled WGS sequence"/>
</dbReference>
<organism evidence="2 3">
    <name type="scientific">Fulvivirga kasyanovii</name>
    <dbReference type="NCBI Taxonomy" id="396812"/>
    <lineage>
        <taxon>Bacteria</taxon>
        <taxon>Pseudomonadati</taxon>
        <taxon>Bacteroidota</taxon>
        <taxon>Cytophagia</taxon>
        <taxon>Cytophagales</taxon>
        <taxon>Fulvivirgaceae</taxon>
        <taxon>Fulvivirga</taxon>
    </lineage>
</organism>
<gene>
    <name evidence="2" type="ORF">E1163_06295</name>
</gene>
<proteinExistence type="predicted"/>
<evidence type="ECO:0000313" key="2">
    <source>
        <dbReference type="EMBL" id="MTI24551.1"/>
    </source>
</evidence>
<keyword evidence="1" id="KW-1133">Transmembrane helix</keyword>
<accession>A0ABW9RLI4</accession>
<keyword evidence="1" id="KW-0472">Membrane</keyword>
<feature type="transmembrane region" description="Helical" evidence="1">
    <location>
        <begin position="45"/>
        <end position="62"/>
    </location>
</feature>
<comment type="caution">
    <text evidence="2">The sequence shown here is derived from an EMBL/GenBank/DDBJ whole genome shotgun (WGS) entry which is preliminary data.</text>
</comment>
<dbReference type="RefSeq" id="WP_155170594.1">
    <property type="nucleotide sequence ID" value="NZ_BAAAFL010000033.1"/>
</dbReference>